<keyword evidence="3" id="KW-1185">Reference proteome</keyword>
<dbReference type="EMBL" id="BX294138">
    <property type="protein sequence ID" value="CAD72983.1"/>
    <property type="molecule type" value="Genomic_DNA"/>
</dbReference>
<proteinExistence type="predicted"/>
<dbReference type="KEGG" id="rba:RB3057"/>
<sequence length="72" mass="8044">MASPMCELSRTPERRHSISTQTSLWERGDGVFRRCCSESKVASVFRMPIANVPPSKRSHRGKCIGSQKADAH</sequence>
<evidence type="ECO:0000313" key="2">
    <source>
        <dbReference type="EMBL" id="CAD72983.1"/>
    </source>
</evidence>
<dbReference type="STRING" id="243090.RB3057"/>
<feature type="region of interest" description="Disordered" evidence="1">
    <location>
        <begin position="1"/>
        <end position="21"/>
    </location>
</feature>
<dbReference type="AlphaFoldDB" id="Q7UUU4"/>
<gene>
    <name evidence="2" type="ordered locus">RB3057</name>
</gene>
<feature type="region of interest" description="Disordered" evidence="1">
    <location>
        <begin position="52"/>
        <end position="72"/>
    </location>
</feature>
<accession>Q7UUU4</accession>
<organism evidence="2 3">
    <name type="scientific">Rhodopirellula baltica (strain DSM 10527 / NCIMB 13988 / SH1)</name>
    <dbReference type="NCBI Taxonomy" id="243090"/>
    <lineage>
        <taxon>Bacteria</taxon>
        <taxon>Pseudomonadati</taxon>
        <taxon>Planctomycetota</taxon>
        <taxon>Planctomycetia</taxon>
        <taxon>Pirellulales</taxon>
        <taxon>Pirellulaceae</taxon>
        <taxon>Rhodopirellula</taxon>
    </lineage>
</organism>
<name>Q7UUU4_RHOBA</name>
<dbReference type="HOGENOM" id="CLU_2719620_0_0_0"/>
<protein>
    <submittedName>
        <fullName evidence="2">Uncharacterized protein</fullName>
    </submittedName>
</protein>
<reference evidence="2 3" key="1">
    <citation type="journal article" date="2003" name="Proc. Natl. Acad. Sci. U.S.A.">
        <title>Complete genome sequence of the marine planctomycete Pirellula sp. strain 1.</title>
        <authorList>
            <person name="Gloeckner F.O."/>
            <person name="Kube M."/>
            <person name="Bauer M."/>
            <person name="Teeling H."/>
            <person name="Lombardot T."/>
            <person name="Ludwig W."/>
            <person name="Gade D."/>
            <person name="Beck A."/>
            <person name="Borzym K."/>
            <person name="Heitmann K."/>
            <person name="Rabus R."/>
            <person name="Schlesner H."/>
            <person name="Amann R."/>
            <person name="Reinhardt R."/>
        </authorList>
    </citation>
    <scope>NUCLEOTIDE SEQUENCE [LARGE SCALE GENOMIC DNA]</scope>
    <source>
        <strain evidence="3">DSM 10527 / NCIMB 13988 / SH1</strain>
    </source>
</reference>
<evidence type="ECO:0000256" key="1">
    <source>
        <dbReference type="SAM" id="MobiDB-lite"/>
    </source>
</evidence>
<dbReference type="OrthoDB" id="9979088at2"/>
<dbReference type="Proteomes" id="UP000001025">
    <property type="component" value="Chromosome"/>
</dbReference>
<dbReference type="EnsemblBacteria" id="CAD72983">
    <property type="protein sequence ID" value="CAD72983"/>
    <property type="gene ID" value="RB3057"/>
</dbReference>
<dbReference type="InParanoid" id="Q7UUU4"/>
<evidence type="ECO:0000313" key="3">
    <source>
        <dbReference type="Proteomes" id="UP000001025"/>
    </source>
</evidence>